<dbReference type="GO" id="GO:0000155">
    <property type="term" value="F:phosphorelay sensor kinase activity"/>
    <property type="evidence" value="ECO:0007669"/>
    <property type="project" value="InterPro"/>
</dbReference>
<reference evidence="9" key="1">
    <citation type="submission" date="2020-02" db="EMBL/GenBank/DDBJ databases">
        <authorList>
            <person name="Meier V. D."/>
        </authorList>
    </citation>
    <scope>NUCLEOTIDE SEQUENCE</scope>
    <source>
        <strain evidence="9">AVDCRST_MAG47</strain>
    </source>
</reference>
<evidence type="ECO:0000256" key="7">
    <source>
        <dbReference type="ARBA" id="ARBA00023012"/>
    </source>
</evidence>
<dbReference type="InterPro" id="IPR003594">
    <property type="entry name" value="HATPase_dom"/>
</dbReference>
<dbReference type="EMBL" id="CADCUK010000206">
    <property type="protein sequence ID" value="CAA9396139.1"/>
    <property type="molecule type" value="Genomic_DNA"/>
</dbReference>
<name>A0A6J4NV40_9ACTN</name>
<dbReference type="InterPro" id="IPR003661">
    <property type="entry name" value="HisK_dim/P_dom"/>
</dbReference>
<evidence type="ECO:0000256" key="1">
    <source>
        <dbReference type="ARBA" id="ARBA00000085"/>
    </source>
</evidence>
<evidence type="ECO:0000256" key="3">
    <source>
        <dbReference type="ARBA" id="ARBA00012438"/>
    </source>
</evidence>
<dbReference type="SMART" id="SM00388">
    <property type="entry name" value="HisKA"/>
    <property type="match status" value="1"/>
</dbReference>
<dbReference type="InterPro" id="IPR050736">
    <property type="entry name" value="Sensor_HK_Regulatory"/>
</dbReference>
<comment type="subcellular location">
    <subcellularLocation>
        <location evidence="2">Cell membrane</location>
    </subcellularLocation>
</comment>
<dbReference type="InterPro" id="IPR029016">
    <property type="entry name" value="GAF-like_dom_sf"/>
</dbReference>
<dbReference type="InterPro" id="IPR005467">
    <property type="entry name" value="His_kinase_dom"/>
</dbReference>
<dbReference type="Gene3D" id="3.30.565.10">
    <property type="entry name" value="Histidine kinase-like ATPase, C-terminal domain"/>
    <property type="match status" value="1"/>
</dbReference>
<dbReference type="SMART" id="SM00387">
    <property type="entry name" value="HATPase_c"/>
    <property type="match status" value="1"/>
</dbReference>
<evidence type="ECO:0000256" key="2">
    <source>
        <dbReference type="ARBA" id="ARBA00004236"/>
    </source>
</evidence>
<dbReference type="InterPro" id="IPR036890">
    <property type="entry name" value="HATPase_C_sf"/>
</dbReference>
<dbReference type="SMART" id="SM00065">
    <property type="entry name" value="GAF"/>
    <property type="match status" value="2"/>
</dbReference>
<dbReference type="CDD" id="cd00075">
    <property type="entry name" value="HATPase"/>
    <property type="match status" value="1"/>
</dbReference>
<comment type="catalytic activity">
    <reaction evidence="1">
        <text>ATP + protein L-histidine = ADP + protein N-phospho-L-histidine.</text>
        <dbReference type="EC" id="2.7.13.3"/>
    </reaction>
</comment>
<dbReference type="EC" id="2.7.13.3" evidence="3"/>
<protein>
    <recommendedName>
        <fullName evidence="3">histidine kinase</fullName>
        <ecNumber evidence="3">2.7.13.3</ecNumber>
    </recommendedName>
</protein>
<keyword evidence="4" id="KW-0597">Phosphoprotein</keyword>
<dbReference type="FunFam" id="3.30.565.10:FF:000006">
    <property type="entry name" value="Sensor histidine kinase WalK"/>
    <property type="match status" value="1"/>
</dbReference>
<evidence type="ECO:0000313" key="9">
    <source>
        <dbReference type="EMBL" id="CAA9396139.1"/>
    </source>
</evidence>
<dbReference type="InterPro" id="IPR004358">
    <property type="entry name" value="Sig_transdc_His_kin-like_C"/>
</dbReference>
<keyword evidence="6" id="KW-0418">Kinase</keyword>
<evidence type="ECO:0000256" key="4">
    <source>
        <dbReference type="ARBA" id="ARBA00022553"/>
    </source>
</evidence>
<dbReference type="SUPFAM" id="SSF55874">
    <property type="entry name" value="ATPase domain of HSP90 chaperone/DNA topoisomerase II/histidine kinase"/>
    <property type="match status" value="1"/>
</dbReference>
<proteinExistence type="predicted"/>
<dbReference type="GO" id="GO:0005886">
    <property type="term" value="C:plasma membrane"/>
    <property type="evidence" value="ECO:0007669"/>
    <property type="project" value="UniProtKB-SubCell"/>
</dbReference>
<dbReference type="Gene3D" id="3.30.450.40">
    <property type="match status" value="2"/>
</dbReference>
<evidence type="ECO:0000256" key="6">
    <source>
        <dbReference type="ARBA" id="ARBA00022777"/>
    </source>
</evidence>
<dbReference type="PROSITE" id="PS50109">
    <property type="entry name" value="HIS_KIN"/>
    <property type="match status" value="1"/>
</dbReference>
<accession>A0A6J4NV40</accession>
<dbReference type="SUPFAM" id="SSF47384">
    <property type="entry name" value="Homodimeric domain of signal transducing histidine kinase"/>
    <property type="match status" value="1"/>
</dbReference>
<feature type="domain" description="Histidine kinase" evidence="8">
    <location>
        <begin position="406"/>
        <end position="619"/>
    </location>
</feature>
<dbReference type="InterPro" id="IPR003018">
    <property type="entry name" value="GAF"/>
</dbReference>
<evidence type="ECO:0000259" key="8">
    <source>
        <dbReference type="PROSITE" id="PS50109"/>
    </source>
</evidence>
<evidence type="ECO:0000256" key="5">
    <source>
        <dbReference type="ARBA" id="ARBA00022679"/>
    </source>
</evidence>
<dbReference type="SUPFAM" id="SSF55781">
    <property type="entry name" value="GAF domain-like"/>
    <property type="match status" value="2"/>
</dbReference>
<gene>
    <name evidence="9" type="ORF">AVDCRST_MAG47-3146</name>
</gene>
<dbReference type="Pfam" id="PF00512">
    <property type="entry name" value="HisKA"/>
    <property type="match status" value="1"/>
</dbReference>
<dbReference type="CDD" id="cd00082">
    <property type="entry name" value="HisKA"/>
    <property type="match status" value="1"/>
</dbReference>
<dbReference type="Gene3D" id="1.10.287.130">
    <property type="match status" value="1"/>
</dbReference>
<keyword evidence="5" id="KW-0808">Transferase</keyword>
<keyword evidence="7" id="KW-0902">Two-component regulatory system</keyword>
<dbReference type="Pfam" id="PF02518">
    <property type="entry name" value="HATPase_c"/>
    <property type="match status" value="1"/>
</dbReference>
<dbReference type="AlphaFoldDB" id="A0A6J4NV40"/>
<sequence length="621" mass="67658">MSEDVAPEVRALRNLHDLITTVHSVQDLTEVLQTAVQGVVDVLGFRVAVINAVDAHGFVEAVAVAGDEDACQALRGRRMPLEEFTEEFAIADEWGSLRFVPHDRLPADVVSSWVPDVQPLDVPDAWHPLDALYAPLHGPGGDLLGVLSVDLPEDGMRPGAVRRQVLEMYAVQAGLAIHHAQERDRLQERVRLAAATREIIELASRELDLLKVVDLSFGPLRTGFRCDRLLIRVFDNDEPGSDGKSPGETFPPDLLEQLKARVAERHGQRTGEQQHGEPPDFLGIGEVVARACWQQARTCVVADVGDTSAEVLDRTSRETADLLLDAVDARTLVLVPLGDGPDCLGFLTILRNASAEGWRPAEDEAALEVGREIGRAVARARLYQRERHLVSELQELDEYKGEMIATITHELKNPLASIAGHVELLQDSAASPVSVDAIIRNVGRLQTLVEDMLLLTKIKDPHRPFVPALMDLSGLVIEVCELMTIQASRRRQSIDTSRVEPGVLAWGEREEIARMLTNIVSNAVKYTKEDGQVTLALHDGPDGPVISCADTGIGISGADLGTLFQEFDRSSNPVAHAVPGTGLGLAIVRRIVDRHGGEIFVESELGQGSTFTVTLPFPIEA</sequence>
<dbReference type="PANTHER" id="PTHR43711:SF1">
    <property type="entry name" value="HISTIDINE KINASE 1"/>
    <property type="match status" value="1"/>
</dbReference>
<organism evidence="9">
    <name type="scientific">uncultured Nocardioidaceae bacterium</name>
    <dbReference type="NCBI Taxonomy" id="253824"/>
    <lineage>
        <taxon>Bacteria</taxon>
        <taxon>Bacillati</taxon>
        <taxon>Actinomycetota</taxon>
        <taxon>Actinomycetes</taxon>
        <taxon>Propionibacteriales</taxon>
        <taxon>Nocardioidaceae</taxon>
        <taxon>environmental samples</taxon>
    </lineage>
</organism>
<dbReference type="PRINTS" id="PR00344">
    <property type="entry name" value="BCTRLSENSOR"/>
</dbReference>
<dbReference type="InterPro" id="IPR036097">
    <property type="entry name" value="HisK_dim/P_sf"/>
</dbReference>
<dbReference type="PANTHER" id="PTHR43711">
    <property type="entry name" value="TWO-COMPONENT HISTIDINE KINASE"/>
    <property type="match status" value="1"/>
</dbReference>
<dbReference type="Pfam" id="PF01590">
    <property type="entry name" value="GAF"/>
    <property type="match status" value="1"/>
</dbReference>